<dbReference type="Gene3D" id="3.30.450.20">
    <property type="entry name" value="PAS domain"/>
    <property type="match status" value="1"/>
</dbReference>
<evidence type="ECO:0000259" key="14">
    <source>
        <dbReference type="PROSITE" id="PS50112"/>
    </source>
</evidence>
<dbReference type="CDD" id="cd00130">
    <property type="entry name" value="PAS"/>
    <property type="match status" value="1"/>
</dbReference>
<dbReference type="SUPFAM" id="SSF55785">
    <property type="entry name" value="PYP-like sensor domain (PAS domain)"/>
    <property type="match status" value="1"/>
</dbReference>
<feature type="domain" description="PAS" evidence="14">
    <location>
        <begin position="170"/>
        <end position="227"/>
    </location>
</feature>
<keyword evidence="17" id="KW-1185">Reference proteome</keyword>
<evidence type="ECO:0000256" key="9">
    <source>
        <dbReference type="ARBA" id="ARBA00022840"/>
    </source>
</evidence>
<comment type="catalytic activity">
    <reaction evidence="1">
        <text>ATP + protein L-histidine = ADP + protein N-phospho-L-histidine.</text>
        <dbReference type="EC" id="2.7.13.3"/>
    </reaction>
</comment>
<dbReference type="PRINTS" id="PR00344">
    <property type="entry name" value="BCTRLSENSOR"/>
</dbReference>
<dbReference type="InterPro" id="IPR000700">
    <property type="entry name" value="PAS-assoc_C"/>
</dbReference>
<dbReference type="InterPro" id="IPR013767">
    <property type="entry name" value="PAS_fold"/>
</dbReference>
<feature type="domain" description="Histidine kinase" evidence="13">
    <location>
        <begin position="304"/>
        <end position="521"/>
    </location>
</feature>
<dbReference type="InterPro" id="IPR003594">
    <property type="entry name" value="HATPase_dom"/>
</dbReference>
<dbReference type="InterPro" id="IPR050351">
    <property type="entry name" value="BphY/WalK/GraS-like"/>
</dbReference>
<dbReference type="Pfam" id="PF00512">
    <property type="entry name" value="HisKA"/>
    <property type="match status" value="1"/>
</dbReference>
<dbReference type="PROSITE" id="PS50113">
    <property type="entry name" value="PAC"/>
    <property type="match status" value="1"/>
</dbReference>
<dbReference type="Proteomes" id="UP000248806">
    <property type="component" value="Unassembled WGS sequence"/>
</dbReference>
<evidence type="ECO:0000259" key="13">
    <source>
        <dbReference type="PROSITE" id="PS50109"/>
    </source>
</evidence>
<keyword evidence="4" id="KW-0597">Phosphoprotein</keyword>
<dbReference type="InterPro" id="IPR036890">
    <property type="entry name" value="HATPase_C_sf"/>
</dbReference>
<dbReference type="GO" id="GO:0030295">
    <property type="term" value="F:protein kinase activator activity"/>
    <property type="evidence" value="ECO:0007669"/>
    <property type="project" value="TreeGrafter"/>
</dbReference>
<comment type="caution">
    <text evidence="16">The sequence shown here is derived from an EMBL/GenBank/DDBJ whole genome shotgun (WGS) entry which is preliminary data.</text>
</comment>
<dbReference type="GO" id="GO:0005524">
    <property type="term" value="F:ATP binding"/>
    <property type="evidence" value="ECO:0007669"/>
    <property type="project" value="UniProtKB-KW"/>
</dbReference>
<reference evidence="16 17" key="1">
    <citation type="submission" date="2018-06" db="EMBL/GenBank/DDBJ databases">
        <title>Genomic Encyclopedia of Archaeal and Bacterial Type Strains, Phase II (KMG-II): from individual species to whole genera.</title>
        <authorList>
            <person name="Goeker M."/>
        </authorList>
    </citation>
    <scope>NUCLEOTIDE SEQUENCE [LARGE SCALE GENOMIC DNA]</scope>
    <source>
        <strain evidence="16 17">ATCC BAA-1881</strain>
    </source>
</reference>
<keyword evidence="10" id="KW-1133">Transmembrane helix</keyword>
<organism evidence="16 17">
    <name type="scientific">Thermosporothrix hazakensis</name>
    <dbReference type="NCBI Taxonomy" id="644383"/>
    <lineage>
        <taxon>Bacteria</taxon>
        <taxon>Bacillati</taxon>
        <taxon>Chloroflexota</taxon>
        <taxon>Ktedonobacteria</taxon>
        <taxon>Ktedonobacterales</taxon>
        <taxon>Thermosporotrichaceae</taxon>
        <taxon>Thermosporothrix</taxon>
    </lineage>
</organism>
<feature type="domain" description="PAC" evidence="15">
    <location>
        <begin position="248"/>
        <end position="300"/>
    </location>
</feature>
<dbReference type="GO" id="GO:0007234">
    <property type="term" value="P:osmosensory signaling via phosphorelay pathway"/>
    <property type="evidence" value="ECO:0007669"/>
    <property type="project" value="TreeGrafter"/>
</dbReference>
<dbReference type="EMBL" id="QKUF01000022">
    <property type="protein sequence ID" value="PZW24196.1"/>
    <property type="molecule type" value="Genomic_DNA"/>
</dbReference>
<dbReference type="FunFam" id="1.10.287.130:FF:000001">
    <property type="entry name" value="Two-component sensor histidine kinase"/>
    <property type="match status" value="1"/>
</dbReference>
<evidence type="ECO:0000256" key="5">
    <source>
        <dbReference type="ARBA" id="ARBA00022679"/>
    </source>
</evidence>
<keyword evidence="7" id="KW-0547">Nucleotide-binding</keyword>
<dbReference type="PROSITE" id="PS50112">
    <property type="entry name" value="PAS"/>
    <property type="match status" value="1"/>
</dbReference>
<evidence type="ECO:0000256" key="7">
    <source>
        <dbReference type="ARBA" id="ARBA00022741"/>
    </source>
</evidence>
<keyword evidence="12" id="KW-0472">Membrane</keyword>
<evidence type="ECO:0000256" key="8">
    <source>
        <dbReference type="ARBA" id="ARBA00022777"/>
    </source>
</evidence>
<evidence type="ECO:0000256" key="1">
    <source>
        <dbReference type="ARBA" id="ARBA00000085"/>
    </source>
</evidence>
<name>A0A326U213_THEHA</name>
<evidence type="ECO:0000313" key="17">
    <source>
        <dbReference type="Proteomes" id="UP000248806"/>
    </source>
</evidence>
<evidence type="ECO:0000256" key="12">
    <source>
        <dbReference type="ARBA" id="ARBA00023136"/>
    </source>
</evidence>
<evidence type="ECO:0000256" key="3">
    <source>
        <dbReference type="ARBA" id="ARBA00012438"/>
    </source>
</evidence>
<dbReference type="CDD" id="cd00082">
    <property type="entry name" value="HisKA"/>
    <property type="match status" value="1"/>
</dbReference>
<keyword evidence="6" id="KW-0812">Transmembrane</keyword>
<dbReference type="PANTHER" id="PTHR42878:SF7">
    <property type="entry name" value="SENSOR HISTIDINE KINASE GLRK"/>
    <property type="match status" value="1"/>
</dbReference>
<evidence type="ECO:0000256" key="6">
    <source>
        <dbReference type="ARBA" id="ARBA00022692"/>
    </source>
</evidence>
<dbReference type="InterPro" id="IPR036097">
    <property type="entry name" value="HisK_dim/P_sf"/>
</dbReference>
<keyword evidence="9" id="KW-0067">ATP-binding</keyword>
<accession>A0A326U213</accession>
<dbReference type="InterPro" id="IPR004358">
    <property type="entry name" value="Sig_transdc_His_kin-like_C"/>
</dbReference>
<dbReference type="RefSeq" id="WP_111324959.1">
    <property type="nucleotide sequence ID" value="NZ_BIFX01000001.1"/>
</dbReference>
<dbReference type="NCBIfam" id="TIGR00229">
    <property type="entry name" value="sensory_box"/>
    <property type="match status" value="1"/>
</dbReference>
<dbReference type="AlphaFoldDB" id="A0A326U213"/>
<dbReference type="SMART" id="SM00388">
    <property type="entry name" value="HisKA"/>
    <property type="match status" value="1"/>
</dbReference>
<protein>
    <recommendedName>
        <fullName evidence="3">histidine kinase</fullName>
        <ecNumber evidence="3">2.7.13.3</ecNumber>
    </recommendedName>
</protein>
<dbReference type="InterPro" id="IPR005467">
    <property type="entry name" value="His_kinase_dom"/>
</dbReference>
<dbReference type="SMART" id="SM00091">
    <property type="entry name" value="PAS"/>
    <property type="match status" value="1"/>
</dbReference>
<dbReference type="InterPro" id="IPR000014">
    <property type="entry name" value="PAS"/>
</dbReference>
<dbReference type="Pfam" id="PF02518">
    <property type="entry name" value="HATPase_c"/>
    <property type="match status" value="1"/>
</dbReference>
<dbReference type="FunFam" id="3.30.565.10:FF:000006">
    <property type="entry name" value="Sensor histidine kinase WalK"/>
    <property type="match status" value="1"/>
</dbReference>
<gene>
    <name evidence="16" type="ORF">EI42_04642</name>
</gene>
<evidence type="ECO:0000256" key="11">
    <source>
        <dbReference type="ARBA" id="ARBA00023012"/>
    </source>
</evidence>
<dbReference type="OrthoDB" id="9777816at2"/>
<keyword evidence="8" id="KW-0418">Kinase</keyword>
<dbReference type="PROSITE" id="PS50109">
    <property type="entry name" value="HIS_KIN"/>
    <property type="match status" value="1"/>
</dbReference>
<proteinExistence type="predicted"/>
<dbReference type="Gene3D" id="1.10.287.130">
    <property type="match status" value="1"/>
</dbReference>
<keyword evidence="5" id="KW-0808">Transferase</keyword>
<dbReference type="GO" id="GO:0000156">
    <property type="term" value="F:phosphorelay response regulator activity"/>
    <property type="evidence" value="ECO:0007669"/>
    <property type="project" value="TreeGrafter"/>
</dbReference>
<dbReference type="CDD" id="cd00075">
    <property type="entry name" value="HATPase"/>
    <property type="match status" value="1"/>
</dbReference>
<evidence type="ECO:0000313" key="16">
    <source>
        <dbReference type="EMBL" id="PZW24196.1"/>
    </source>
</evidence>
<comment type="subcellular location">
    <subcellularLocation>
        <location evidence="2">Membrane</location>
        <topology evidence="2">Multi-pass membrane protein</topology>
    </subcellularLocation>
</comment>
<evidence type="ECO:0000256" key="2">
    <source>
        <dbReference type="ARBA" id="ARBA00004141"/>
    </source>
</evidence>
<sequence length="530" mass="59047">MSWIQTVDNLQDQMTILIGSAIRLLCGEVGVFVISNEAFDPRSGTEYVLYRLEESALAPLLSFVQESLQPTSRHPLIIEMTEPEFTQQLRVGLPADVHELPAELECCSLAVTDQHGPIGVLHFLRPVGQRSCLEQTTDTEAGERSPIFLFIAQLAASLRFALQAQSLVKEQDRLAAIFHHSTEGLLTVDNALRIIDFNPAMERLTGWHESEVLGQFYFTVLRPRDRQGNELGLQDSPILQCFAGQPLVNRDMIITTRDGQSVDVRVTASCVRSPRGEPVSGILTVHDISREREQEEQRSTFISVISHELQTPIAIIKGYASTLARAGSRLKPDVVRSRLYAIEDEADRLNKLVGNLLYASRIQAQGLQMDVAPLQLEPLIHRVIRRLQVKYPDLDIALDISPDLPTVMADRDRIEEVLQNLLDNAIKYSPDKPAITIAARATSNDVIVSVRDAGMGISLRDQEQIFQRFRRLGDPLAQSTPGAGLGLYICRAIVEAHGGRIWVDSALRQGSTFSFSLPREEQAHLPMVVF</sequence>
<dbReference type="SMART" id="SM00387">
    <property type="entry name" value="HATPase_c"/>
    <property type="match status" value="1"/>
</dbReference>
<dbReference type="GO" id="GO:0000155">
    <property type="term" value="F:phosphorelay sensor kinase activity"/>
    <property type="evidence" value="ECO:0007669"/>
    <property type="project" value="InterPro"/>
</dbReference>
<dbReference type="InterPro" id="IPR035965">
    <property type="entry name" value="PAS-like_dom_sf"/>
</dbReference>
<dbReference type="EC" id="2.7.13.3" evidence="3"/>
<dbReference type="Pfam" id="PF00989">
    <property type="entry name" value="PAS"/>
    <property type="match status" value="1"/>
</dbReference>
<evidence type="ECO:0000256" key="4">
    <source>
        <dbReference type="ARBA" id="ARBA00022553"/>
    </source>
</evidence>
<dbReference type="Gene3D" id="3.30.565.10">
    <property type="entry name" value="Histidine kinase-like ATPase, C-terminal domain"/>
    <property type="match status" value="1"/>
</dbReference>
<dbReference type="GO" id="GO:0016020">
    <property type="term" value="C:membrane"/>
    <property type="evidence" value="ECO:0007669"/>
    <property type="project" value="UniProtKB-SubCell"/>
</dbReference>
<dbReference type="GO" id="GO:0006355">
    <property type="term" value="P:regulation of DNA-templated transcription"/>
    <property type="evidence" value="ECO:0007669"/>
    <property type="project" value="InterPro"/>
</dbReference>
<evidence type="ECO:0000256" key="10">
    <source>
        <dbReference type="ARBA" id="ARBA00022989"/>
    </source>
</evidence>
<dbReference type="SUPFAM" id="SSF47384">
    <property type="entry name" value="Homodimeric domain of signal transducing histidine kinase"/>
    <property type="match status" value="1"/>
</dbReference>
<dbReference type="InterPro" id="IPR003661">
    <property type="entry name" value="HisK_dim/P_dom"/>
</dbReference>
<evidence type="ECO:0000259" key="15">
    <source>
        <dbReference type="PROSITE" id="PS50113"/>
    </source>
</evidence>
<dbReference type="SUPFAM" id="SSF55874">
    <property type="entry name" value="ATPase domain of HSP90 chaperone/DNA topoisomerase II/histidine kinase"/>
    <property type="match status" value="1"/>
</dbReference>
<keyword evidence="11" id="KW-0902">Two-component regulatory system</keyword>
<dbReference type="PANTHER" id="PTHR42878">
    <property type="entry name" value="TWO-COMPONENT HISTIDINE KINASE"/>
    <property type="match status" value="1"/>
</dbReference>